<dbReference type="PANTHER" id="PTHR21266:SF59">
    <property type="entry name" value="BLR4922 PROTEIN"/>
    <property type="match status" value="1"/>
</dbReference>
<dbReference type="GO" id="GO:0051213">
    <property type="term" value="F:dioxygenase activity"/>
    <property type="evidence" value="ECO:0007669"/>
    <property type="project" value="UniProtKB-KW"/>
</dbReference>
<dbReference type="GO" id="GO:0016705">
    <property type="term" value="F:oxidoreductase activity, acting on paired donors, with incorporation or reduction of molecular oxygen"/>
    <property type="evidence" value="ECO:0007669"/>
    <property type="project" value="UniProtKB-ARBA"/>
</dbReference>
<proteinExistence type="predicted"/>
<dbReference type="CDD" id="cd03479">
    <property type="entry name" value="Rieske_RO_Alpha_PhDO_like"/>
    <property type="match status" value="1"/>
</dbReference>
<dbReference type="GO" id="GO:0004497">
    <property type="term" value="F:monooxygenase activity"/>
    <property type="evidence" value="ECO:0007669"/>
    <property type="project" value="UniProtKB-ARBA"/>
</dbReference>
<keyword evidence="2" id="KW-0479">Metal-binding</keyword>
<evidence type="ECO:0000259" key="7">
    <source>
        <dbReference type="PROSITE" id="PS51296"/>
    </source>
</evidence>
<dbReference type="SUPFAM" id="SSF50022">
    <property type="entry name" value="ISP domain"/>
    <property type="match status" value="1"/>
</dbReference>
<dbReference type="CDD" id="cd08878">
    <property type="entry name" value="RHO_alpha_C_DMO-like"/>
    <property type="match status" value="1"/>
</dbReference>
<dbReference type="RefSeq" id="WP_239678073.1">
    <property type="nucleotide sequence ID" value="NZ_CP070499.1"/>
</dbReference>
<gene>
    <name evidence="8" type="ORF">JQS43_05990</name>
</gene>
<keyword evidence="3" id="KW-0560">Oxidoreductase</keyword>
<dbReference type="GO" id="GO:0051537">
    <property type="term" value="F:2 iron, 2 sulfur cluster binding"/>
    <property type="evidence" value="ECO:0007669"/>
    <property type="project" value="UniProtKB-KW"/>
</dbReference>
<dbReference type="SUPFAM" id="SSF55961">
    <property type="entry name" value="Bet v1-like"/>
    <property type="match status" value="1"/>
</dbReference>
<protein>
    <submittedName>
        <fullName evidence="8">Aromatic ring-hydroxylating dioxygenase subunit alpha</fullName>
    </submittedName>
</protein>
<dbReference type="GO" id="GO:0046872">
    <property type="term" value="F:metal ion binding"/>
    <property type="evidence" value="ECO:0007669"/>
    <property type="project" value="UniProtKB-KW"/>
</dbReference>
<dbReference type="Gene3D" id="2.102.10.10">
    <property type="entry name" value="Rieske [2Fe-2S] iron-sulphur domain"/>
    <property type="match status" value="1"/>
</dbReference>
<reference evidence="8" key="1">
    <citation type="submission" date="2021-02" db="EMBL/GenBank/DDBJ databases">
        <title>Natrosporangium hydrolyticum gen. nov., sp. nov, a haloalkaliphilic actinobacterium from a soda solonchak soil.</title>
        <authorList>
            <person name="Sorokin D.Y."/>
            <person name="Khijniak T.V."/>
            <person name="Zakharycheva A.P."/>
            <person name="Boueva O.V."/>
            <person name="Ariskina E.V."/>
            <person name="Hahnke R.L."/>
            <person name="Bunk B."/>
            <person name="Sproer C."/>
            <person name="Schumann P."/>
            <person name="Evtushenko L.I."/>
            <person name="Kublanov I.V."/>
        </authorList>
    </citation>
    <scope>NUCLEOTIDE SEQUENCE</scope>
    <source>
        <strain evidence="8">DSM 106523</strain>
    </source>
</reference>
<evidence type="ECO:0000313" key="9">
    <source>
        <dbReference type="Proteomes" id="UP000662857"/>
    </source>
</evidence>
<dbReference type="InterPro" id="IPR050584">
    <property type="entry name" value="Cholesterol_7-desaturase"/>
</dbReference>
<dbReference type="Pfam" id="PF00355">
    <property type="entry name" value="Rieske"/>
    <property type="match status" value="1"/>
</dbReference>
<dbReference type="Proteomes" id="UP000662857">
    <property type="component" value="Chromosome"/>
</dbReference>
<dbReference type="EMBL" id="CP070499">
    <property type="protein sequence ID" value="QSB15881.1"/>
    <property type="molecule type" value="Genomic_DNA"/>
</dbReference>
<feature type="domain" description="Rieske" evidence="7">
    <location>
        <begin position="27"/>
        <end position="133"/>
    </location>
</feature>
<dbReference type="PROSITE" id="PS51296">
    <property type="entry name" value="RIESKE"/>
    <property type="match status" value="1"/>
</dbReference>
<keyword evidence="9" id="KW-1185">Reference proteome</keyword>
<organism evidence="8 9">
    <name type="scientific">Natronosporangium hydrolyticum</name>
    <dbReference type="NCBI Taxonomy" id="2811111"/>
    <lineage>
        <taxon>Bacteria</taxon>
        <taxon>Bacillati</taxon>
        <taxon>Actinomycetota</taxon>
        <taxon>Actinomycetes</taxon>
        <taxon>Micromonosporales</taxon>
        <taxon>Micromonosporaceae</taxon>
        <taxon>Natronosporangium</taxon>
    </lineage>
</organism>
<keyword evidence="1" id="KW-0001">2Fe-2S</keyword>
<keyword evidence="8" id="KW-0223">Dioxygenase</keyword>
<feature type="region of interest" description="Disordered" evidence="6">
    <location>
        <begin position="387"/>
        <end position="453"/>
    </location>
</feature>
<accession>A0A895YE66</accession>
<evidence type="ECO:0000256" key="2">
    <source>
        <dbReference type="ARBA" id="ARBA00022723"/>
    </source>
</evidence>
<dbReference type="PANTHER" id="PTHR21266">
    <property type="entry name" value="IRON-SULFUR DOMAIN CONTAINING PROTEIN"/>
    <property type="match status" value="1"/>
</dbReference>
<evidence type="ECO:0000256" key="1">
    <source>
        <dbReference type="ARBA" id="ARBA00022714"/>
    </source>
</evidence>
<dbReference type="InterPro" id="IPR045623">
    <property type="entry name" value="LigXa_C"/>
</dbReference>
<evidence type="ECO:0000256" key="4">
    <source>
        <dbReference type="ARBA" id="ARBA00023004"/>
    </source>
</evidence>
<evidence type="ECO:0000256" key="6">
    <source>
        <dbReference type="SAM" id="MobiDB-lite"/>
    </source>
</evidence>
<evidence type="ECO:0000256" key="5">
    <source>
        <dbReference type="ARBA" id="ARBA00023014"/>
    </source>
</evidence>
<name>A0A895YE66_9ACTN</name>
<dbReference type="AlphaFoldDB" id="A0A895YE66"/>
<dbReference type="InterPro" id="IPR017941">
    <property type="entry name" value="Rieske_2Fe-2S"/>
</dbReference>
<keyword evidence="5" id="KW-0411">Iron-sulfur</keyword>
<dbReference type="KEGG" id="nhy:JQS43_05990"/>
<keyword evidence="4" id="KW-0408">Iron</keyword>
<sequence>MLRREENERVTRTGPGTALGQLMRAYWQPAALVSELDPERPVIPVRLLGEDLVLFRRDDGGWALVGRFCAHRGVDLAYGRHEDGGLRCLYHGWLYGADGRCREQPAEPAHSTFASKVRIPAYPCQERNGIIFAYLGEGEPPPFPHYDCFQAPDEYTFAFKGLWECNWLQGVEGGIDPSHVSFLHRFIDEDPRDTYGQQFSEEVAGTGQKLSKLVGDAYRPDIEVEPAEHGLRVYALRQLTDELRHVRITNLVFPNAFVVPFGNSKVFCQWHVPIDDQNHYWYMIFYDFAEPTDKEKLLAQRRKEVSLPDYRPLRNRDNNWGFDPSEQRNLTYTGMGLDINVHDQWAVESMGRIQDRTVERLGVSDRAVTANRRLLLRAIDDFVAGKPVPGRPADEPAATELTGPLAIDTVTPTDGWEQAWRHREADRRAGSPWGPATAPPSNPTPAAEVGVDA</sequence>
<evidence type="ECO:0000313" key="8">
    <source>
        <dbReference type="EMBL" id="QSB15881.1"/>
    </source>
</evidence>
<feature type="compositionally biased region" description="Basic and acidic residues" evidence="6">
    <location>
        <begin position="419"/>
        <end position="429"/>
    </location>
</feature>
<dbReference type="InterPro" id="IPR036922">
    <property type="entry name" value="Rieske_2Fe-2S_sf"/>
</dbReference>
<dbReference type="Pfam" id="PF19301">
    <property type="entry name" value="LigXa_C"/>
    <property type="match status" value="1"/>
</dbReference>
<evidence type="ECO:0000256" key="3">
    <source>
        <dbReference type="ARBA" id="ARBA00023002"/>
    </source>
</evidence>
<dbReference type="Gene3D" id="3.90.380.10">
    <property type="entry name" value="Naphthalene 1,2-dioxygenase Alpha Subunit, Chain A, domain 1"/>
    <property type="match status" value="1"/>
</dbReference>